<feature type="region of interest" description="Disordered" evidence="1">
    <location>
        <begin position="1"/>
        <end position="22"/>
    </location>
</feature>
<organism evidence="2">
    <name type="scientific">metagenome</name>
    <dbReference type="NCBI Taxonomy" id="256318"/>
    <lineage>
        <taxon>unclassified sequences</taxon>
        <taxon>metagenomes</taxon>
    </lineage>
</organism>
<evidence type="ECO:0000313" key="2">
    <source>
        <dbReference type="EMBL" id="CUR54083.1"/>
    </source>
</evidence>
<name>A0A2P2BWG3_9ZZZZ</name>
<dbReference type="AlphaFoldDB" id="A0A2P2BWG3"/>
<accession>A0A2P2BWG3</accession>
<evidence type="ECO:0000256" key="1">
    <source>
        <dbReference type="SAM" id="MobiDB-lite"/>
    </source>
</evidence>
<dbReference type="EMBL" id="CZKA01000004">
    <property type="protein sequence ID" value="CUR54083.1"/>
    <property type="molecule type" value="Genomic_DNA"/>
</dbReference>
<dbReference type="InterPro" id="IPR046156">
    <property type="entry name" value="DUF6158"/>
</dbReference>
<gene>
    <name evidence="2" type="ORF">NOCA2120116</name>
</gene>
<dbReference type="Pfam" id="PF19655">
    <property type="entry name" value="DUF6158"/>
    <property type="match status" value="1"/>
</dbReference>
<protein>
    <submittedName>
        <fullName evidence="2">Uncharacterized protein</fullName>
    </submittedName>
</protein>
<reference evidence="2" key="1">
    <citation type="submission" date="2015-08" db="EMBL/GenBank/DDBJ databases">
        <authorList>
            <person name="Babu N.S."/>
            <person name="Beckwith C.J."/>
            <person name="Beseler K.G."/>
            <person name="Brison A."/>
            <person name="Carone J.V."/>
            <person name="Caskin T.P."/>
            <person name="Diamond M."/>
            <person name="Durham M.E."/>
            <person name="Foxe J.M."/>
            <person name="Go M."/>
            <person name="Henderson B.A."/>
            <person name="Jones I.B."/>
            <person name="McGettigan J.A."/>
            <person name="Micheletti S.J."/>
            <person name="Nasrallah M.E."/>
            <person name="Ortiz D."/>
            <person name="Piller C.R."/>
            <person name="Privatt S.R."/>
            <person name="Schneider S.L."/>
            <person name="Sharp S."/>
            <person name="Smith T.C."/>
            <person name="Stanton J.D."/>
            <person name="Ullery H.E."/>
            <person name="Wilson R.J."/>
            <person name="Serrano M.G."/>
            <person name="Buck G."/>
            <person name="Lee V."/>
            <person name="Wang Y."/>
            <person name="Carvalho R."/>
            <person name="Voegtly L."/>
            <person name="Shi R."/>
            <person name="Duckworth R."/>
            <person name="Johnson A."/>
            <person name="Loviza R."/>
            <person name="Walstead R."/>
            <person name="Shah Z."/>
            <person name="Kiflezghi M."/>
            <person name="Wade K."/>
            <person name="Ball S.L."/>
            <person name="Bradley K.W."/>
            <person name="Asai D.J."/>
            <person name="Bowman C.A."/>
            <person name="Russell D.A."/>
            <person name="Pope W.H."/>
            <person name="Jacobs-Sera D."/>
            <person name="Hendrix R.W."/>
            <person name="Hatfull G.F."/>
        </authorList>
    </citation>
    <scope>NUCLEOTIDE SEQUENCE</scope>
</reference>
<proteinExistence type="predicted"/>
<sequence>MTESSPARPASDLSDEELATQGKQLHDSRNWMFLHGSAAQFATHTARMLELEEEYLRRFPKRTWQGSGGAGEPDPVPVADPVAEVLRQVAQAPGGRLHKLEVHQAARVAGLERAELARLYTQEPRLLRTDKADRVITPAGLERLRT</sequence>